<evidence type="ECO:0000313" key="2">
    <source>
        <dbReference type="EMBL" id="GAA2804822.1"/>
    </source>
</evidence>
<reference evidence="2 3" key="1">
    <citation type="journal article" date="2019" name="Int. J. Syst. Evol. Microbiol.">
        <title>The Global Catalogue of Microorganisms (GCM) 10K type strain sequencing project: providing services to taxonomists for standard genome sequencing and annotation.</title>
        <authorList>
            <consortium name="The Broad Institute Genomics Platform"/>
            <consortium name="The Broad Institute Genome Sequencing Center for Infectious Disease"/>
            <person name="Wu L."/>
            <person name="Ma J."/>
        </authorList>
    </citation>
    <scope>NUCLEOTIDE SEQUENCE [LARGE SCALE GENOMIC DNA]</scope>
    <source>
        <strain evidence="2 3">JCM 9383</strain>
    </source>
</reference>
<evidence type="ECO:0000259" key="1">
    <source>
        <dbReference type="Pfam" id="PF00881"/>
    </source>
</evidence>
<organism evidence="2 3">
    <name type="scientific">Saccharopolyspora taberi</name>
    <dbReference type="NCBI Taxonomy" id="60895"/>
    <lineage>
        <taxon>Bacteria</taxon>
        <taxon>Bacillati</taxon>
        <taxon>Actinomycetota</taxon>
        <taxon>Actinomycetes</taxon>
        <taxon>Pseudonocardiales</taxon>
        <taxon>Pseudonocardiaceae</taxon>
        <taxon>Saccharopolyspora</taxon>
    </lineage>
</organism>
<feature type="domain" description="Nitroreductase" evidence="1">
    <location>
        <begin position="146"/>
        <end position="310"/>
    </location>
</feature>
<keyword evidence="3" id="KW-1185">Reference proteome</keyword>
<dbReference type="InterPro" id="IPR000415">
    <property type="entry name" value="Nitroreductase-like"/>
</dbReference>
<accession>A0ABN3VH67</accession>
<dbReference type="InterPro" id="IPR020051">
    <property type="entry name" value="SagB-type_dehydrogenase"/>
</dbReference>
<dbReference type="PANTHER" id="PTHR43745">
    <property type="entry name" value="NITROREDUCTASE MJ1384-RELATED"/>
    <property type="match status" value="1"/>
</dbReference>
<dbReference type="SUPFAM" id="SSF55469">
    <property type="entry name" value="FMN-dependent nitroreductase-like"/>
    <property type="match status" value="1"/>
</dbReference>
<dbReference type="EMBL" id="BAAAUX010000019">
    <property type="protein sequence ID" value="GAA2804822.1"/>
    <property type="molecule type" value="Genomic_DNA"/>
</dbReference>
<dbReference type="PANTHER" id="PTHR43745:SF2">
    <property type="entry name" value="NITROREDUCTASE MJ1384-RELATED"/>
    <property type="match status" value="1"/>
</dbReference>
<comment type="caution">
    <text evidence="2">The sequence shown here is derived from an EMBL/GenBank/DDBJ whole genome shotgun (WGS) entry which is preliminary data.</text>
</comment>
<dbReference type="NCBIfam" id="TIGR03605">
    <property type="entry name" value="antibiot_sagB"/>
    <property type="match status" value="1"/>
</dbReference>
<name>A0ABN3VH67_9PSEU</name>
<protein>
    <recommendedName>
        <fullName evidence="1">Nitroreductase domain-containing protein</fullName>
    </recommendedName>
</protein>
<dbReference type="Pfam" id="PF00881">
    <property type="entry name" value="Nitroreductase"/>
    <property type="match status" value="1"/>
</dbReference>
<dbReference type="Proteomes" id="UP001500979">
    <property type="component" value="Unassembled WGS sequence"/>
</dbReference>
<evidence type="ECO:0000313" key="3">
    <source>
        <dbReference type="Proteomes" id="UP001500979"/>
    </source>
</evidence>
<dbReference type="RefSeq" id="WP_344682792.1">
    <property type="nucleotide sequence ID" value="NZ_BAAAUX010000019.1"/>
</dbReference>
<dbReference type="InterPro" id="IPR029479">
    <property type="entry name" value="Nitroreductase"/>
</dbReference>
<dbReference type="InterPro" id="IPR052544">
    <property type="entry name" value="Bacteriocin_Proc_Enz"/>
</dbReference>
<dbReference type="CDD" id="cd02142">
    <property type="entry name" value="McbC_SagB-like_oxidoreductase"/>
    <property type="match status" value="1"/>
</dbReference>
<sequence length="352" mass="38993">MATRYRRNPELMLEWGEDHDSVVVVDPRTLRRFNVKRTLLDVLNRMSAPVLPGELAVEGEAEALLMRLAEVGIVEPVDGARAPDGKPEWTPPELAVHALAAQGGVSHLRPDEVDIPPARLRHPDAVETIPLPAEEACPSKPLRDVLRSRRSMRDFAATPVDFVQLARFLGESARVRGWLGPRSWQATRRPSASGGGRHSLEIYVFARDVSGLASGAYHYDPFDHALERLRPWGEDLADLQHRLICLPTLTEHPPPVSLYLVAHYRRVRWKYGGMTLSLIYRDTGCLLQTMYLVATDLGLAPCATAAVEAQAGPDFLRPYRDQVVHVANFALGNPARTEPTSPAFHPLTGGDQ</sequence>
<dbReference type="Gene3D" id="3.40.109.10">
    <property type="entry name" value="NADH Oxidase"/>
    <property type="match status" value="1"/>
</dbReference>
<gene>
    <name evidence="2" type="ORF">GCM10010470_45020</name>
</gene>
<proteinExistence type="predicted"/>